<evidence type="ECO:0000256" key="3">
    <source>
        <dbReference type="PROSITE-ProRule" id="PRU00267"/>
    </source>
</evidence>
<feature type="compositionally biased region" description="Basic and acidic residues" evidence="4">
    <location>
        <begin position="241"/>
        <end position="261"/>
    </location>
</feature>
<dbReference type="CDD" id="cd01389">
    <property type="entry name" value="HMG-box_ROX1-like"/>
    <property type="match status" value="1"/>
</dbReference>
<feature type="compositionally biased region" description="Basic and acidic residues" evidence="4">
    <location>
        <begin position="268"/>
        <end position="279"/>
    </location>
</feature>
<feature type="compositionally biased region" description="Basic residues" evidence="4">
    <location>
        <begin position="144"/>
        <end position="166"/>
    </location>
</feature>
<evidence type="ECO:0000259" key="5">
    <source>
        <dbReference type="PROSITE" id="PS50118"/>
    </source>
</evidence>
<dbReference type="Pfam" id="PF00505">
    <property type="entry name" value="HMG_box"/>
    <property type="match status" value="1"/>
</dbReference>
<dbReference type="GO" id="GO:0000981">
    <property type="term" value="F:DNA-binding transcription factor activity, RNA polymerase II-specific"/>
    <property type="evidence" value="ECO:0007669"/>
    <property type="project" value="TreeGrafter"/>
</dbReference>
<dbReference type="InterPro" id="IPR051356">
    <property type="entry name" value="SOX/SOX-like_TF"/>
</dbReference>
<feature type="domain" description="HMG box" evidence="5">
    <location>
        <begin position="164"/>
        <end position="251"/>
    </location>
</feature>
<feature type="compositionally biased region" description="Pro residues" evidence="4">
    <location>
        <begin position="125"/>
        <end position="134"/>
    </location>
</feature>
<dbReference type="GO" id="GO:0000978">
    <property type="term" value="F:RNA polymerase II cis-regulatory region sequence-specific DNA binding"/>
    <property type="evidence" value="ECO:0007669"/>
    <property type="project" value="TreeGrafter"/>
</dbReference>
<protein>
    <recommendedName>
        <fullName evidence="5">HMG box domain-containing protein</fullName>
    </recommendedName>
</protein>
<accession>A0AAV5GQQ6</accession>
<feature type="region of interest" description="Disordered" evidence="4">
    <location>
        <begin position="123"/>
        <end position="167"/>
    </location>
</feature>
<dbReference type="PANTHER" id="PTHR45789">
    <property type="entry name" value="FI18025P1"/>
    <property type="match status" value="1"/>
</dbReference>
<evidence type="ECO:0000313" key="6">
    <source>
        <dbReference type="EMBL" id="GJN91845.1"/>
    </source>
</evidence>
<feature type="compositionally biased region" description="Low complexity" evidence="4">
    <location>
        <begin position="39"/>
        <end position="60"/>
    </location>
</feature>
<gene>
    <name evidence="6" type="ORF">Rhopal_004868-T1</name>
</gene>
<reference evidence="6 7" key="1">
    <citation type="submission" date="2021-12" db="EMBL/GenBank/DDBJ databases">
        <title>High titer production of polyol ester of fatty acids by Rhodotorula paludigena BS15 towards product separation-free biomass refinery.</title>
        <authorList>
            <person name="Mano J."/>
            <person name="Ono H."/>
            <person name="Tanaka T."/>
            <person name="Naito K."/>
            <person name="Sushida H."/>
            <person name="Ike M."/>
            <person name="Tokuyasu K."/>
            <person name="Kitaoka M."/>
        </authorList>
    </citation>
    <scope>NUCLEOTIDE SEQUENCE [LARGE SCALE GENOMIC DNA]</scope>
    <source>
        <strain evidence="6 7">BS15</strain>
    </source>
</reference>
<feature type="region of interest" description="Disordered" evidence="4">
    <location>
        <begin position="711"/>
        <end position="733"/>
    </location>
</feature>
<feature type="region of interest" description="Disordered" evidence="4">
    <location>
        <begin position="241"/>
        <end position="279"/>
    </location>
</feature>
<keyword evidence="2 3" id="KW-0539">Nucleus</keyword>
<evidence type="ECO:0000256" key="2">
    <source>
        <dbReference type="ARBA" id="ARBA00023242"/>
    </source>
</evidence>
<evidence type="ECO:0000313" key="7">
    <source>
        <dbReference type="Proteomes" id="UP001342314"/>
    </source>
</evidence>
<dbReference type="EMBL" id="BQKY01000009">
    <property type="protein sequence ID" value="GJN91845.1"/>
    <property type="molecule type" value="Genomic_DNA"/>
</dbReference>
<feature type="region of interest" description="Disordered" evidence="4">
    <location>
        <begin position="1"/>
        <end position="95"/>
    </location>
</feature>
<dbReference type="Gene3D" id="1.10.30.10">
    <property type="entry name" value="High mobility group box domain"/>
    <property type="match status" value="1"/>
</dbReference>
<dbReference type="SUPFAM" id="SSF47095">
    <property type="entry name" value="HMG-box"/>
    <property type="match status" value="1"/>
</dbReference>
<dbReference type="PANTHER" id="PTHR45789:SF2">
    <property type="entry name" value="FI18025P1"/>
    <property type="match status" value="1"/>
</dbReference>
<dbReference type="SMART" id="SM00398">
    <property type="entry name" value="HMG"/>
    <property type="match status" value="1"/>
</dbReference>
<feature type="DNA-binding region" description="HMG box" evidence="3">
    <location>
        <begin position="164"/>
        <end position="251"/>
    </location>
</feature>
<feature type="compositionally biased region" description="Polar residues" evidence="4">
    <location>
        <begin position="722"/>
        <end position="731"/>
    </location>
</feature>
<feature type="compositionally biased region" description="Basic residues" evidence="4">
    <location>
        <begin position="339"/>
        <end position="355"/>
    </location>
</feature>
<keyword evidence="7" id="KW-1185">Reference proteome</keyword>
<comment type="caution">
    <text evidence="6">The sequence shown here is derived from an EMBL/GenBank/DDBJ whole genome shotgun (WGS) entry which is preliminary data.</text>
</comment>
<dbReference type="GO" id="GO:0005634">
    <property type="term" value="C:nucleus"/>
    <property type="evidence" value="ECO:0007669"/>
    <property type="project" value="UniProtKB-UniRule"/>
</dbReference>
<evidence type="ECO:0000256" key="4">
    <source>
        <dbReference type="SAM" id="MobiDB-lite"/>
    </source>
</evidence>
<feature type="region of interest" description="Disordered" evidence="4">
    <location>
        <begin position="389"/>
        <end position="408"/>
    </location>
</feature>
<evidence type="ECO:0000256" key="1">
    <source>
        <dbReference type="ARBA" id="ARBA00023125"/>
    </source>
</evidence>
<name>A0AAV5GQQ6_9BASI</name>
<dbReference type="InterPro" id="IPR009071">
    <property type="entry name" value="HMG_box_dom"/>
</dbReference>
<feature type="region of interest" description="Disordered" evidence="4">
    <location>
        <begin position="335"/>
        <end position="365"/>
    </location>
</feature>
<feature type="region of interest" description="Disordered" evidence="4">
    <location>
        <begin position="599"/>
        <end position="620"/>
    </location>
</feature>
<feature type="region of interest" description="Disordered" evidence="4">
    <location>
        <begin position="906"/>
        <end position="939"/>
    </location>
</feature>
<dbReference type="AlphaFoldDB" id="A0AAV5GQQ6"/>
<sequence length="967" mass="103716">MSYDQYISLPAPPDFSFEPPTPISAFQATPAATTPIPISRPATGSRASSRSSTPALSRSNSARHHPYGYSPASFTEQPLPLFRPPSAADVSDRSDWESDFSAASYDFYSSSVGSPYTPASSYDLPVPPPLPPIDSPYVSDNKPRIGKNGKPVKSHSRKTAPGHIKRPPNAFILFRSHCCSTDADSDDPSRPDPPGTQQARALAAYEINKSQHISVIVSQVWRELSSEDKAYWEDRAREAKEEHQRLHPEYRYRPQQRPKEAQRRRRKPDTAESRETREACHAVARRVIETERTATGTPAPDLLVNPRNVVPSGLPEPAGVSLDEAATAEERAFELAPAPKRKPRAKKAVKPKAPKATKAIKTSKAKAIKPSPDGIILLELPDEKATATPTFYDPRSFPTRPHTASDYGDAESLQHNGDFSAAASTGHFARRTSQIRAEVYGSADAVDQFAFMAQLEAHAARLPMASAPSSYAIDPRLASAPSTRPSTAVAHPTFDPSYTFGTLAAPNSTAAVPPHSSVGLSSEVVSPRSAAIERMQSYTLGGPPAVAPEPAIAFTSPFGPAPSAAIPHDPDMPARMGARRDSNFPPHLSLDALRQRRGTLRPGEVSSSGRGDLMLISPHTTTFNGRRTSLGWNASVRRLSVQGDRAPEGGLAPLPAQSFARSSLSAGVISASEQFEAFTFPQEMLANLPVEDPDVTAEFFAQFTQPAPLTGIFGSPDDELSRPSTASSQWSDVEDQRLDFELPAAYLERRRSTIVASKLSPVYSSGAASPSSVPYDSAPQGFHVGSTDFFIPPASALSTAATSAVVSPVLSEAPVGNPSVYGVAAFGSPDCAPSYHPQQHHSVDQLLTATSDKLFDFAPAPSPASSQQPDFTPANEDDWLAASTAAMAVNASATSMRGAALEVLHEHRSRQQGSASPQVPQDFAFGSLPPEAQLPEPPREECSYVFLSAEQLQDAELLAKVQRKITP</sequence>
<keyword evidence="1 3" id="KW-0238">DNA-binding</keyword>
<dbReference type="Proteomes" id="UP001342314">
    <property type="component" value="Unassembled WGS sequence"/>
</dbReference>
<dbReference type="PROSITE" id="PS50118">
    <property type="entry name" value="HMG_BOX_2"/>
    <property type="match status" value="1"/>
</dbReference>
<proteinExistence type="predicted"/>
<dbReference type="InterPro" id="IPR036910">
    <property type="entry name" value="HMG_box_dom_sf"/>
</dbReference>
<organism evidence="6 7">
    <name type="scientific">Rhodotorula paludigena</name>
    <dbReference type="NCBI Taxonomy" id="86838"/>
    <lineage>
        <taxon>Eukaryota</taxon>
        <taxon>Fungi</taxon>
        <taxon>Dikarya</taxon>
        <taxon>Basidiomycota</taxon>
        <taxon>Pucciniomycotina</taxon>
        <taxon>Microbotryomycetes</taxon>
        <taxon>Sporidiobolales</taxon>
        <taxon>Sporidiobolaceae</taxon>
        <taxon>Rhodotorula</taxon>
    </lineage>
</organism>